<keyword evidence="7 12" id="KW-0418">Kinase</keyword>
<evidence type="ECO:0000256" key="12">
    <source>
        <dbReference type="HAMAP-Rule" id="MF_01987"/>
    </source>
</evidence>
<comment type="catalytic activity">
    <reaction evidence="12">
        <text>D-ribose + ATP = D-ribose 5-phosphate + ADP + H(+)</text>
        <dbReference type="Rhea" id="RHEA:13697"/>
        <dbReference type="ChEBI" id="CHEBI:15378"/>
        <dbReference type="ChEBI" id="CHEBI:30616"/>
        <dbReference type="ChEBI" id="CHEBI:47013"/>
        <dbReference type="ChEBI" id="CHEBI:78346"/>
        <dbReference type="ChEBI" id="CHEBI:456216"/>
        <dbReference type="EC" id="2.7.1.15"/>
    </reaction>
</comment>
<comment type="function">
    <text evidence="12">Catalyzes the phosphorylation of ribose at O-5 in a reaction requiring ATP and magnesium. The resulting D-ribose-5-phosphate can then be used either for sythesis of nucleotides, histidine, and tryptophan, or as a component of the pentose phosphate pathway.</text>
</comment>
<comment type="pathway">
    <text evidence="12">Carbohydrate metabolism; D-ribose degradation; D-ribose 5-phosphate from beta-D-ribopyranose: step 2/2.</text>
</comment>
<dbReference type="CDD" id="cd01174">
    <property type="entry name" value="ribokinase"/>
    <property type="match status" value="1"/>
</dbReference>
<evidence type="ECO:0000313" key="14">
    <source>
        <dbReference type="EMBL" id="XBO39311.1"/>
    </source>
</evidence>
<dbReference type="InterPro" id="IPR002139">
    <property type="entry name" value="Ribo/fructo_kinase"/>
</dbReference>
<comment type="caution">
    <text evidence="12">Lacks conserved residue(s) required for the propagation of feature annotation.</text>
</comment>
<feature type="binding site" evidence="12">
    <location>
        <position position="240"/>
    </location>
    <ligand>
        <name>K(+)</name>
        <dbReference type="ChEBI" id="CHEBI:29103"/>
    </ligand>
</feature>
<feature type="binding site" evidence="12">
    <location>
        <begin position="37"/>
        <end position="41"/>
    </location>
    <ligand>
        <name>substrate</name>
    </ligand>
</feature>
<keyword evidence="10 12" id="KW-0630">Potassium</keyword>
<feature type="domain" description="Carbohydrate kinase PfkB" evidence="13">
    <location>
        <begin position="2"/>
        <end position="287"/>
    </location>
</feature>
<dbReference type="EMBL" id="CP157484">
    <property type="protein sequence ID" value="XBO39311.1"/>
    <property type="molecule type" value="Genomic_DNA"/>
</dbReference>
<dbReference type="PANTHER" id="PTHR10584:SF166">
    <property type="entry name" value="RIBOKINASE"/>
    <property type="match status" value="1"/>
</dbReference>
<feature type="binding site" evidence="12">
    <location>
        <begin position="9"/>
        <end position="11"/>
    </location>
    <ligand>
        <name>substrate</name>
    </ligand>
</feature>
<comment type="subcellular location">
    <subcellularLocation>
        <location evidence="12">Cytoplasm</location>
    </subcellularLocation>
</comment>
<keyword evidence="8 12" id="KW-0067">ATP-binding</keyword>
<feature type="binding site" evidence="12">
    <location>
        <position position="281"/>
    </location>
    <ligand>
        <name>K(+)</name>
        <dbReference type="ChEBI" id="CHEBI:29103"/>
    </ligand>
</feature>
<sequence>MIVTFGSINVDFVNRVERIPSPGETVLGPDYAVIPGGKGANQALAARRAGAEVALVGAVGQDPFAAIALSLLRRDGVDLSRAAAVDAPTGAAYIAVSAAGENAIVVAAGANARVVASQMDGLALGAGDTLLLQREVPEAEVVKAARAAKRAGARVILNAAPAGEVSRELLGALDVLVVNEHEVAIVAAGLGLAGGPDDLARQIDADHGVATIVTLGGEGAVGWTGGVRRSAPALPVEVVDTTAAGDTFCGAFAAAMDQGLGFTTALARAAAAGSLACATAGAQPSIPMKAAIDAVAADFLA</sequence>
<evidence type="ECO:0000259" key="13">
    <source>
        <dbReference type="Pfam" id="PF00294"/>
    </source>
</evidence>
<dbReference type="SUPFAM" id="SSF53613">
    <property type="entry name" value="Ribokinase-like"/>
    <property type="match status" value="1"/>
</dbReference>
<evidence type="ECO:0000256" key="3">
    <source>
        <dbReference type="ARBA" id="ARBA00016943"/>
    </source>
</evidence>
<keyword evidence="12" id="KW-0963">Cytoplasm</keyword>
<dbReference type="EC" id="2.7.1.15" evidence="2 12"/>
<feature type="binding site" evidence="12">
    <location>
        <position position="285"/>
    </location>
    <ligand>
        <name>K(+)</name>
        <dbReference type="ChEBI" id="CHEBI:29103"/>
    </ligand>
</feature>
<dbReference type="AlphaFoldDB" id="A0AAU7JGA9"/>
<feature type="binding site" evidence="12">
    <location>
        <position position="242"/>
    </location>
    <ligand>
        <name>K(+)</name>
        <dbReference type="ChEBI" id="CHEBI:29103"/>
    </ligand>
</feature>
<protein>
    <recommendedName>
        <fullName evidence="3 12">Ribokinase</fullName>
        <shortName evidence="12">RK</shortName>
        <ecNumber evidence="2 12">2.7.1.15</ecNumber>
    </recommendedName>
</protein>
<dbReference type="PRINTS" id="PR00990">
    <property type="entry name" value="RIBOKINASE"/>
</dbReference>
<dbReference type="RefSeq" id="WP_406856153.1">
    <property type="nucleotide sequence ID" value="NZ_CP157484.1"/>
</dbReference>
<comment type="similarity">
    <text evidence="1">Belongs to the carbohydrate kinase pfkB family.</text>
</comment>
<feature type="active site" description="Proton acceptor" evidence="12">
    <location>
        <position position="246"/>
    </location>
</feature>
<comment type="activity regulation">
    <text evidence="12">Activated by a monovalent cation that binds near, but not in, the active site. The most likely occupant of the site in vivo is potassium. Ion binding induces a conformational change that may alter substrate affinity.</text>
</comment>
<evidence type="ECO:0000256" key="5">
    <source>
        <dbReference type="ARBA" id="ARBA00022723"/>
    </source>
</evidence>
<reference evidence="14" key="1">
    <citation type="submission" date="2024-05" db="EMBL/GenBank/DDBJ databases">
        <authorList>
            <person name="Kim S."/>
            <person name="Heo J."/>
            <person name="Choi H."/>
            <person name="Choi Y."/>
            <person name="Kwon S.-W."/>
            <person name="Kim Y."/>
        </authorList>
    </citation>
    <scope>NUCLEOTIDE SEQUENCE</scope>
    <source>
        <strain evidence="14">KACC 23698</strain>
    </source>
</reference>
<feature type="binding site" evidence="12">
    <location>
        <position position="246"/>
    </location>
    <ligand>
        <name>substrate</name>
    </ligand>
</feature>
<feature type="binding site" evidence="12">
    <location>
        <begin position="214"/>
        <end position="219"/>
    </location>
    <ligand>
        <name>ATP</name>
        <dbReference type="ChEBI" id="CHEBI:30616"/>
    </ligand>
</feature>
<dbReference type="PROSITE" id="PS00584">
    <property type="entry name" value="PFKB_KINASES_2"/>
    <property type="match status" value="1"/>
</dbReference>
<dbReference type="Pfam" id="PF00294">
    <property type="entry name" value="PfkB"/>
    <property type="match status" value="1"/>
</dbReference>
<feature type="binding site" evidence="12">
    <location>
        <position position="276"/>
    </location>
    <ligand>
        <name>K(+)</name>
        <dbReference type="ChEBI" id="CHEBI:29103"/>
    </ligand>
</feature>
<evidence type="ECO:0000256" key="1">
    <source>
        <dbReference type="ARBA" id="ARBA00005380"/>
    </source>
</evidence>
<dbReference type="PANTHER" id="PTHR10584">
    <property type="entry name" value="SUGAR KINASE"/>
    <property type="match status" value="1"/>
</dbReference>
<dbReference type="InterPro" id="IPR002173">
    <property type="entry name" value="Carboh/pur_kinase_PfkB_CS"/>
</dbReference>
<evidence type="ECO:0000256" key="11">
    <source>
        <dbReference type="ARBA" id="ARBA00023277"/>
    </source>
</evidence>
<evidence type="ECO:0000256" key="8">
    <source>
        <dbReference type="ARBA" id="ARBA00022840"/>
    </source>
</evidence>
<comment type="similarity">
    <text evidence="12">Belongs to the carbohydrate kinase PfkB family. Ribokinase subfamily.</text>
</comment>
<name>A0AAU7JGA9_9HYPH</name>
<feature type="binding site" evidence="12">
    <location>
        <position position="179"/>
    </location>
    <ligand>
        <name>ATP</name>
        <dbReference type="ChEBI" id="CHEBI:30616"/>
    </ligand>
</feature>
<accession>A0AAU7JGA9</accession>
<dbReference type="InterPro" id="IPR011877">
    <property type="entry name" value="Ribokinase"/>
</dbReference>
<keyword evidence="6 12" id="KW-0547">Nucleotide-binding</keyword>
<evidence type="ECO:0000256" key="2">
    <source>
        <dbReference type="ARBA" id="ARBA00012035"/>
    </source>
</evidence>
<keyword evidence="5 12" id="KW-0479">Metal-binding</keyword>
<comment type="subunit">
    <text evidence="12">Homodimer.</text>
</comment>
<evidence type="ECO:0000256" key="6">
    <source>
        <dbReference type="ARBA" id="ARBA00022741"/>
    </source>
</evidence>
<evidence type="ECO:0000256" key="10">
    <source>
        <dbReference type="ARBA" id="ARBA00022958"/>
    </source>
</evidence>
<dbReference type="Gene3D" id="3.40.1190.20">
    <property type="match status" value="1"/>
</dbReference>
<dbReference type="GO" id="GO:0005524">
    <property type="term" value="F:ATP binding"/>
    <property type="evidence" value="ECO:0007669"/>
    <property type="project" value="UniProtKB-UniRule"/>
</dbReference>
<dbReference type="GO" id="GO:0004747">
    <property type="term" value="F:ribokinase activity"/>
    <property type="evidence" value="ECO:0007669"/>
    <property type="project" value="UniProtKB-UniRule"/>
</dbReference>
<keyword evidence="4 12" id="KW-0808">Transferase</keyword>
<dbReference type="HAMAP" id="MF_01987">
    <property type="entry name" value="Ribokinase"/>
    <property type="match status" value="1"/>
</dbReference>
<feature type="binding site" evidence="12">
    <location>
        <begin position="245"/>
        <end position="246"/>
    </location>
    <ligand>
        <name>ATP</name>
        <dbReference type="ChEBI" id="CHEBI:30616"/>
    </ligand>
</feature>
<dbReference type="GO" id="GO:0005829">
    <property type="term" value="C:cytosol"/>
    <property type="evidence" value="ECO:0007669"/>
    <property type="project" value="TreeGrafter"/>
</dbReference>
<dbReference type="GO" id="GO:0019303">
    <property type="term" value="P:D-ribose catabolic process"/>
    <property type="evidence" value="ECO:0007669"/>
    <property type="project" value="UniProtKB-UniRule"/>
</dbReference>
<gene>
    <name evidence="12" type="primary">rbsK</name>
    <name evidence="14" type="ORF">ABEG18_00555</name>
</gene>
<dbReference type="InterPro" id="IPR011611">
    <property type="entry name" value="PfkB_dom"/>
</dbReference>
<organism evidence="14">
    <name type="scientific">Alsobacter sp. KACC 23698</name>
    <dbReference type="NCBI Taxonomy" id="3149229"/>
    <lineage>
        <taxon>Bacteria</taxon>
        <taxon>Pseudomonadati</taxon>
        <taxon>Pseudomonadota</taxon>
        <taxon>Alphaproteobacteria</taxon>
        <taxon>Hyphomicrobiales</taxon>
        <taxon>Alsobacteraceae</taxon>
        <taxon>Alsobacter</taxon>
    </lineage>
</organism>
<evidence type="ECO:0000256" key="4">
    <source>
        <dbReference type="ARBA" id="ARBA00022679"/>
    </source>
</evidence>
<keyword evidence="11 12" id="KW-0119">Carbohydrate metabolism</keyword>
<comment type="cofactor">
    <cofactor evidence="12">
        <name>Mg(2+)</name>
        <dbReference type="ChEBI" id="CHEBI:18420"/>
    </cofactor>
    <text evidence="12">Requires a divalent cation, most likely magnesium in vivo, as an electrophilic catalyst to aid phosphoryl group transfer. It is the chelate of the metal and the nucleotide that is the actual substrate.</text>
</comment>
<dbReference type="InterPro" id="IPR029056">
    <property type="entry name" value="Ribokinase-like"/>
</dbReference>
<dbReference type="GO" id="GO:0046872">
    <property type="term" value="F:metal ion binding"/>
    <property type="evidence" value="ECO:0007669"/>
    <property type="project" value="UniProtKB-KW"/>
</dbReference>
<feature type="binding site" evidence="12">
    <location>
        <position position="279"/>
    </location>
    <ligand>
        <name>K(+)</name>
        <dbReference type="ChEBI" id="CHEBI:29103"/>
    </ligand>
</feature>
<evidence type="ECO:0000256" key="9">
    <source>
        <dbReference type="ARBA" id="ARBA00022842"/>
    </source>
</evidence>
<keyword evidence="9 12" id="KW-0460">Magnesium</keyword>
<feature type="binding site" evidence="12">
    <location>
        <position position="135"/>
    </location>
    <ligand>
        <name>substrate</name>
    </ligand>
</feature>
<proteinExistence type="inferred from homology"/>
<evidence type="ECO:0000256" key="7">
    <source>
        <dbReference type="ARBA" id="ARBA00022777"/>
    </source>
</evidence>